<dbReference type="EMBL" id="CP000885">
    <property type="protein sequence ID" value="ABX42065.1"/>
    <property type="molecule type" value="Genomic_DNA"/>
</dbReference>
<proteinExistence type="predicted"/>
<organism evidence="1 2">
    <name type="scientific">Lachnoclostridium phytofermentans (strain ATCC 700394 / DSM 18823 / ISDg)</name>
    <name type="common">Clostridium phytofermentans</name>
    <dbReference type="NCBI Taxonomy" id="357809"/>
    <lineage>
        <taxon>Bacteria</taxon>
        <taxon>Bacillati</taxon>
        <taxon>Bacillota</taxon>
        <taxon>Clostridia</taxon>
        <taxon>Lachnospirales</taxon>
        <taxon>Lachnospiraceae</taxon>
    </lineage>
</organism>
<name>A9KRJ1_LACP7</name>
<dbReference type="Proteomes" id="UP000000370">
    <property type="component" value="Chromosome"/>
</dbReference>
<protein>
    <submittedName>
        <fullName evidence="1">Uncharacterized protein</fullName>
    </submittedName>
</protein>
<gene>
    <name evidence="1" type="ordered locus">Cphy_1693</name>
</gene>
<dbReference type="KEGG" id="cpy:Cphy_1693"/>
<dbReference type="HOGENOM" id="CLU_1728205_0_0_9"/>
<keyword evidence="2" id="KW-1185">Reference proteome</keyword>
<evidence type="ECO:0000313" key="2">
    <source>
        <dbReference type="Proteomes" id="UP000000370"/>
    </source>
</evidence>
<accession>A9KRJ1</accession>
<dbReference type="RefSeq" id="WP_012199719.1">
    <property type="nucleotide sequence ID" value="NC_010001.1"/>
</dbReference>
<evidence type="ECO:0000313" key="1">
    <source>
        <dbReference type="EMBL" id="ABX42065.1"/>
    </source>
</evidence>
<reference evidence="2" key="1">
    <citation type="submission" date="2007-11" db="EMBL/GenBank/DDBJ databases">
        <title>Complete genome sequence of Clostridium phytofermentans ISDg.</title>
        <authorList>
            <person name="Leschine S.B."/>
            <person name="Warnick T.A."/>
            <person name="Blanchard J.L."/>
            <person name="Schnell D.J."/>
            <person name="Petit E.L."/>
            <person name="LaTouf W.G."/>
            <person name="Copeland A."/>
            <person name="Lucas S."/>
            <person name="Lapidus A."/>
            <person name="Barry K."/>
            <person name="Glavina del Rio T."/>
            <person name="Dalin E."/>
            <person name="Tice H."/>
            <person name="Pitluck S."/>
            <person name="Kiss H."/>
            <person name="Brettin T."/>
            <person name="Bruce D."/>
            <person name="Detter J.C."/>
            <person name="Han C."/>
            <person name="Kuske C."/>
            <person name="Schmutz J."/>
            <person name="Larimer F."/>
            <person name="Land M."/>
            <person name="Hauser L."/>
            <person name="Kyrpides N."/>
            <person name="Kim E.A."/>
            <person name="Richardson P."/>
        </authorList>
    </citation>
    <scope>NUCLEOTIDE SEQUENCE [LARGE SCALE GENOMIC DNA]</scope>
    <source>
        <strain evidence="2">ATCC 700394 / DSM 18823 / ISDg</strain>
    </source>
</reference>
<sequence>MWCATDCLKYYENNYPDDKKLHECIQLAEKYHDQAKADELVKMRESVSVITVGGAAGRAAASAIAALFSILDPNSASWANAAAHLTAVATDTAMTLVDAQSKAHNVATAVNAANIADNAAIAAHRAAAAGAIAHDADVTASRNTTPARYCC</sequence>
<dbReference type="AlphaFoldDB" id="A9KRJ1"/>